<evidence type="ECO:0000313" key="2">
    <source>
        <dbReference type="Proteomes" id="UP000240538"/>
    </source>
</evidence>
<proteinExistence type="predicted"/>
<name>A0A2I6PFV8_9CAUD</name>
<keyword evidence="2" id="KW-1185">Reference proteome</keyword>
<gene>
    <name evidence="1" type="ORF">phiP43_267</name>
</gene>
<protein>
    <submittedName>
        <fullName evidence="1">Uncharacterized protein</fullName>
    </submittedName>
</protein>
<sequence length="70" mass="8146">MADIGIDIEGKVYKGELTPVYSVGFYPDLIYYILEVSINDIEYYIKGHSIEKCVWELNKVYTKKVYTKGE</sequence>
<evidence type="ECO:0000313" key="1">
    <source>
        <dbReference type="EMBL" id="AUM58625.1"/>
    </source>
</evidence>
<reference evidence="1 2" key="1">
    <citation type="submission" date="2017-12" db="EMBL/GenBank/DDBJ databases">
        <title>Complete genome sequence and characterization of bacteriophage phiP4-3 infecting Proteus pennea.</title>
        <authorList>
            <person name="He Y."/>
            <person name="Yang H."/>
        </authorList>
    </citation>
    <scope>NUCLEOTIDE SEQUENCE [LARGE SCALE GENOMIC DNA]</scope>
</reference>
<organism evidence="1 2">
    <name type="scientific">Proteus phage phiP4-3</name>
    <dbReference type="NCBI Taxonomy" id="2065203"/>
    <lineage>
        <taxon>Viruses</taxon>
        <taxon>Duplodnaviria</taxon>
        <taxon>Heunggongvirae</taxon>
        <taxon>Uroviricota</taxon>
        <taxon>Caudoviricetes</taxon>
        <taxon>Pantevenvirales</taxon>
        <taxon>Straboviridae</taxon>
        <taxon>Bragavirus</taxon>
        <taxon>Bragavirus p43</taxon>
    </lineage>
</organism>
<accession>A0A2I6PFV8</accession>
<dbReference type="Proteomes" id="UP000240538">
    <property type="component" value="Segment"/>
</dbReference>
<dbReference type="EMBL" id="MG696114">
    <property type="protein sequence ID" value="AUM58625.1"/>
    <property type="molecule type" value="Genomic_DNA"/>
</dbReference>